<keyword evidence="2" id="KW-0804">Transcription</keyword>
<feature type="domain" description="DNA-directed RNA polymerase RpoA/D/Rpb3-type" evidence="4">
    <location>
        <begin position="24"/>
        <end position="338"/>
    </location>
</feature>
<dbReference type="GO" id="GO:0003899">
    <property type="term" value="F:DNA-directed RNA polymerase activity"/>
    <property type="evidence" value="ECO:0007669"/>
    <property type="project" value="InterPro"/>
</dbReference>
<evidence type="ECO:0000313" key="5">
    <source>
        <dbReference type="EMBL" id="ASY96127.1"/>
    </source>
</evidence>
<dbReference type="InterPro" id="IPR011263">
    <property type="entry name" value="DNA-dir_RNA_pol_RpoA/D/Rpb3"/>
</dbReference>
<evidence type="ECO:0000256" key="1">
    <source>
        <dbReference type="ARBA" id="ARBA00022478"/>
    </source>
</evidence>
<dbReference type="Gene3D" id="3.30.1360.10">
    <property type="entry name" value="RNA polymerase, RBP11-like subunit"/>
    <property type="match status" value="1"/>
</dbReference>
<dbReference type="SMART" id="SM00662">
    <property type="entry name" value="RPOLD"/>
    <property type="match status" value="1"/>
</dbReference>
<dbReference type="Pfam" id="PF01193">
    <property type="entry name" value="RNA_pol_L"/>
    <property type="match status" value="1"/>
</dbReference>
<organism evidence="5">
    <name type="scientific">Tetradesmus obliquus</name>
    <name type="common">Green alga</name>
    <name type="synonym">Acutodesmus obliquus</name>
    <dbReference type="NCBI Taxonomy" id="3088"/>
    <lineage>
        <taxon>Eukaryota</taxon>
        <taxon>Viridiplantae</taxon>
        <taxon>Chlorophyta</taxon>
        <taxon>core chlorophytes</taxon>
        <taxon>Chlorophyceae</taxon>
        <taxon>CS clade</taxon>
        <taxon>Sphaeropleales</taxon>
        <taxon>Scenedesmaceae</taxon>
        <taxon>Tetradesmus</taxon>
    </lineage>
</organism>
<dbReference type="InterPro" id="IPR011262">
    <property type="entry name" value="DNA-dir_RNA_pol_insert"/>
</dbReference>
<sequence length="478" mass="55454">MNEKIQDFFLSCKECILENPRSFYGSFSLGPFKNSQSLTVANALRRTLLAELSNIAITHLEIEGVTHEYSTLVGVRESVLDLLLNFKGIALKNTSPVTKPLFGYLQVRGPGVVRASDLKFPPMIQCVDPDQYIATLNENGKLILKFRISDFKNSQENLNFEVSKTFLNIPNFGHFDTSSFQNFENSNFFSSSFFASQKMIKSKRKTKFSQLKVDHLCSFGFSTQHKRSGLNQTQKFAMQHQNPFRIEKNQQDFNKNKNGNFDSQKNKTNSLWVDPLFNPILKVNYIIETIEPMQKNIANEIVFIELWTNGSIHPRKAFYTALLYLKTMFDKLDCMRLLNYEFSNAMLESEKTSTKFFKTFEYDFRFYNSREDKTMKSFTAEKFFLPEEIEDVEKDYLLNLKNQADNTWNDLPLTNLNLPYRITKILAKNNFFVVGDLLKISPNELKKLSGIGNYCVFILQKRFEKLGLKLGSRNEKNL</sequence>
<dbReference type="GO" id="GO:0006351">
    <property type="term" value="P:DNA-templated transcription"/>
    <property type="evidence" value="ECO:0007669"/>
    <property type="project" value="InterPro"/>
</dbReference>
<gene>
    <name evidence="5" type="primary">rpoA</name>
</gene>
<accession>A0A249RWW1</accession>
<dbReference type="CDD" id="cd06928">
    <property type="entry name" value="RNAP_alpha_NTD"/>
    <property type="match status" value="1"/>
</dbReference>
<keyword evidence="5" id="KW-0548">Nucleotidyltransferase</keyword>
<keyword evidence="5" id="KW-0934">Plastid</keyword>
<dbReference type="GO" id="GO:0000428">
    <property type="term" value="C:DNA-directed RNA polymerase complex"/>
    <property type="evidence" value="ECO:0007669"/>
    <property type="project" value="UniProtKB-KW"/>
</dbReference>
<evidence type="ECO:0000256" key="2">
    <source>
        <dbReference type="ARBA" id="ARBA00023163"/>
    </source>
</evidence>
<reference evidence="5" key="1">
    <citation type="submission" date="2016-08" db="EMBL/GenBank/DDBJ databases">
        <title>Metabolic diversity of the green alga Acutodemus (Scenedesmus) obliquus as revealed by its genome.</title>
        <authorList>
            <person name="McKie-Krisberg Z."/>
            <person name="Gabr A."/>
            <person name="Neofotis P."/>
            <person name="Valenti L."/>
            <person name="Huang A."/>
            <person name="Guo D."/>
            <person name="Chiu K."/>
            <person name="Jose J."/>
            <person name="Babu M."/>
            <person name="Hovde B."/>
            <person name="Starkenburg S."/>
            <person name="Magnuson J."/>
            <person name="Culley D."/>
            <person name="Huesemann M."/>
            <person name="Polle J.E.W."/>
        </authorList>
    </citation>
    <scope>NUCLEOTIDE SEQUENCE</scope>
</reference>
<keyword evidence="5" id="KW-0150">Chloroplast</keyword>
<evidence type="ECO:0000259" key="4">
    <source>
        <dbReference type="SMART" id="SM00662"/>
    </source>
</evidence>
<dbReference type="EMBL" id="KX756229">
    <property type="protein sequence ID" value="ASY96127.1"/>
    <property type="molecule type" value="Genomic_DNA"/>
</dbReference>
<name>A0A249RWW1_TETOB</name>
<dbReference type="SUPFAM" id="SSF56553">
    <property type="entry name" value="Insert subdomain of RNA polymerase alpha subunit"/>
    <property type="match status" value="1"/>
</dbReference>
<dbReference type="SUPFAM" id="SSF47789">
    <property type="entry name" value="C-terminal domain of RNA polymerase alpha subunit"/>
    <property type="match status" value="1"/>
</dbReference>
<dbReference type="Gene3D" id="1.10.150.20">
    <property type="entry name" value="5' to 3' exonuclease, C-terminal subdomain"/>
    <property type="match status" value="1"/>
</dbReference>
<dbReference type="SUPFAM" id="SSF55257">
    <property type="entry name" value="RBP11-like subunits of RNA polymerase"/>
    <property type="match status" value="1"/>
</dbReference>
<proteinExistence type="predicted"/>
<dbReference type="InterPro" id="IPR036643">
    <property type="entry name" value="RNApol_insert_sf"/>
</dbReference>
<dbReference type="Gene3D" id="2.170.120.12">
    <property type="entry name" value="DNA-directed RNA polymerase, insert domain"/>
    <property type="match status" value="1"/>
</dbReference>
<keyword evidence="5" id="KW-0808">Transferase</keyword>
<evidence type="ECO:0000256" key="3">
    <source>
        <dbReference type="ARBA" id="ARBA00031776"/>
    </source>
</evidence>
<dbReference type="GO" id="GO:0046983">
    <property type="term" value="F:protein dimerization activity"/>
    <property type="evidence" value="ECO:0007669"/>
    <property type="project" value="InterPro"/>
</dbReference>
<dbReference type="AlphaFoldDB" id="A0A249RWW1"/>
<protein>
    <recommendedName>
        <fullName evidence="3">Plastid-encoded RNA polymerase subunit alpha</fullName>
    </recommendedName>
</protein>
<keyword evidence="1 5" id="KW-0240">DNA-directed RNA polymerase</keyword>
<dbReference type="Pfam" id="PF01000">
    <property type="entry name" value="RNA_pol_A_bac"/>
    <property type="match status" value="1"/>
</dbReference>
<geneLocation type="chloroplast" evidence="5"/>
<dbReference type="InterPro" id="IPR036603">
    <property type="entry name" value="RBP11-like"/>
</dbReference>